<dbReference type="SFLD" id="SFLDG01109">
    <property type="entry name" value="Uncharacterised_Radical_SAM_Su"/>
    <property type="match status" value="1"/>
</dbReference>
<organism evidence="8 9">
    <name type="scientific">Thermosulfuriphilus ammonigenes</name>
    <dbReference type="NCBI Taxonomy" id="1936021"/>
    <lineage>
        <taxon>Bacteria</taxon>
        <taxon>Pseudomonadati</taxon>
        <taxon>Thermodesulfobacteriota</taxon>
        <taxon>Thermodesulfobacteria</taxon>
        <taxon>Thermodesulfobacteriales</taxon>
        <taxon>Thermodesulfobacteriaceae</taxon>
        <taxon>Thermosulfuriphilus</taxon>
    </lineage>
</organism>
<reference evidence="8 9" key="1">
    <citation type="submission" date="2020-02" db="EMBL/GenBank/DDBJ databases">
        <title>Genome analysis of Thermosulfuriphilus ammonigenes ST65T, an anaerobic thermophilic chemolithoautotrophic bacterium isolated from a deep-sea hydrothermal vent.</title>
        <authorList>
            <person name="Slobodkina G."/>
            <person name="Allioux M."/>
            <person name="Merkel A."/>
            <person name="Alain K."/>
            <person name="Jebbar M."/>
            <person name="Slobodkin A."/>
        </authorList>
    </citation>
    <scope>NUCLEOTIDE SEQUENCE [LARGE SCALE GENOMIC DNA]</scope>
    <source>
        <strain evidence="8 9">ST65</strain>
    </source>
</reference>
<keyword evidence="5" id="KW-0408">Iron</keyword>
<evidence type="ECO:0000313" key="9">
    <source>
        <dbReference type="Proteomes" id="UP000502179"/>
    </source>
</evidence>
<comment type="cofactor">
    <cofactor evidence="1">
        <name>[4Fe-4S] cluster</name>
        <dbReference type="ChEBI" id="CHEBI:49883"/>
    </cofactor>
</comment>
<dbReference type="CDD" id="cd01335">
    <property type="entry name" value="Radical_SAM"/>
    <property type="match status" value="1"/>
</dbReference>
<evidence type="ECO:0000256" key="3">
    <source>
        <dbReference type="ARBA" id="ARBA00022691"/>
    </source>
</evidence>
<dbReference type="AlphaFoldDB" id="A0A6G7PX17"/>
<dbReference type="GO" id="GO:0046872">
    <property type="term" value="F:metal ion binding"/>
    <property type="evidence" value="ECO:0007669"/>
    <property type="project" value="UniProtKB-KW"/>
</dbReference>
<dbReference type="Proteomes" id="UP000502179">
    <property type="component" value="Chromosome"/>
</dbReference>
<dbReference type="InterPro" id="IPR058240">
    <property type="entry name" value="rSAM_sf"/>
</dbReference>
<feature type="domain" description="Radical SAM core" evidence="7">
    <location>
        <begin position="210"/>
        <end position="374"/>
    </location>
</feature>
<keyword evidence="3" id="KW-0949">S-adenosyl-L-methionine</keyword>
<name>A0A6G7PX17_9BACT</name>
<keyword evidence="2" id="KW-0004">4Fe-4S</keyword>
<evidence type="ECO:0000256" key="5">
    <source>
        <dbReference type="ARBA" id="ARBA00023004"/>
    </source>
</evidence>
<dbReference type="Gene3D" id="3.20.20.70">
    <property type="entry name" value="Aldolase class I"/>
    <property type="match status" value="1"/>
</dbReference>
<evidence type="ECO:0000259" key="7">
    <source>
        <dbReference type="Pfam" id="PF04055"/>
    </source>
</evidence>
<keyword evidence="9" id="KW-1185">Reference proteome</keyword>
<dbReference type="PANTHER" id="PTHR30352:SF5">
    <property type="entry name" value="PYRUVATE FORMATE-LYASE 1-ACTIVATING ENZYME"/>
    <property type="match status" value="1"/>
</dbReference>
<keyword evidence="6" id="KW-0411">Iron-sulfur</keyword>
<dbReference type="GO" id="GO:0003824">
    <property type="term" value="F:catalytic activity"/>
    <property type="evidence" value="ECO:0007669"/>
    <property type="project" value="InterPro"/>
</dbReference>
<evidence type="ECO:0000256" key="4">
    <source>
        <dbReference type="ARBA" id="ARBA00022723"/>
    </source>
</evidence>
<proteinExistence type="predicted"/>
<dbReference type="InterPro" id="IPR034457">
    <property type="entry name" value="Organic_radical-activating"/>
</dbReference>
<dbReference type="SUPFAM" id="SSF102114">
    <property type="entry name" value="Radical SAM enzymes"/>
    <property type="match status" value="1"/>
</dbReference>
<sequence>MSSTGIRPGYPSSHPLNSPYLVFADLKGQIFDFPGLLALGRSGQEFYLPEEKDFIPLPYGSELFVLPDRHPVGLDPTTGEVVVLKENPFCPSEPALAVAAFIAPAHTHTFLAAWAKAQESLPPLPLFAYTAVGWWDEGFWVTAFRSDPEPRQDLDHFQPEDVRRRTLKRLKEHPRNRLIQHLGRRCCLTYGCPAARNFFLDRYEAPLPTAQSCNAQCLGCLSLQPEEGPPATQERLDFTPSAEEIAEVATGHLFRAKPALVSFGQGCEGEPLLKAPLLEKAITLIRKQTSRGTINLNTNASIPEGIDRLASSGLDSIRVSLPTARERYWRAYVRPRGFGLQEIRESIIQMKKKGGFVSLNYFIFPGVTDEPEEISALEEIIALGVDFIQLRNLNIDPDWYLEKIDFRPQRSPWGIRRLQEHLKRRFPHLGFGYFNPYLR</sequence>
<evidence type="ECO:0000256" key="1">
    <source>
        <dbReference type="ARBA" id="ARBA00001966"/>
    </source>
</evidence>
<dbReference type="PANTHER" id="PTHR30352">
    <property type="entry name" value="PYRUVATE FORMATE-LYASE-ACTIVATING ENZYME"/>
    <property type="match status" value="1"/>
</dbReference>
<keyword evidence="4" id="KW-0479">Metal-binding</keyword>
<dbReference type="Pfam" id="PF04055">
    <property type="entry name" value="Radical_SAM"/>
    <property type="match status" value="1"/>
</dbReference>
<dbReference type="InterPro" id="IPR013785">
    <property type="entry name" value="Aldolase_TIM"/>
</dbReference>
<evidence type="ECO:0000256" key="2">
    <source>
        <dbReference type="ARBA" id="ARBA00022485"/>
    </source>
</evidence>
<accession>A0A6G7PX17</accession>
<protein>
    <submittedName>
        <fullName evidence="8">Radical SAM protein</fullName>
    </submittedName>
</protein>
<evidence type="ECO:0000256" key="6">
    <source>
        <dbReference type="ARBA" id="ARBA00023014"/>
    </source>
</evidence>
<evidence type="ECO:0000313" key="8">
    <source>
        <dbReference type="EMBL" id="QIJ72096.1"/>
    </source>
</evidence>
<gene>
    <name evidence="8" type="ORF">G4V39_07370</name>
</gene>
<dbReference type="SFLD" id="SFLDS00029">
    <property type="entry name" value="Radical_SAM"/>
    <property type="match status" value="1"/>
</dbReference>
<dbReference type="GO" id="GO:0051539">
    <property type="term" value="F:4 iron, 4 sulfur cluster binding"/>
    <property type="evidence" value="ECO:0007669"/>
    <property type="project" value="UniProtKB-KW"/>
</dbReference>
<dbReference type="KEGG" id="tav:G4V39_07370"/>
<dbReference type="EMBL" id="CP048877">
    <property type="protein sequence ID" value="QIJ72096.1"/>
    <property type="molecule type" value="Genomic_DNA"/>
</dbReference>
<dbReference type="InterPro" id="IPR007197">
    <property type="entry name" value="rSAM"/>
</dbReference>